<evidence type="ECO:0000256" key="2">
    <source>
        <dbReference type="ARBA" id="ARBA00022737"/>
    </source>
</evidence>
<dbReference type="SUPFAM" id="SSF57184">
    <property type="entry name" value="Growth factor receptor domain"/>
    <property type="match status" value="1"/>
</dbReference>
<keyword evidence="4" id="KW-0472">Membrane</keyword>
<keyword evidence="4" id="KW-1133">Transmembrane helix</keyword>
<comment type="caution">
    <text evidence="5">The sequence shown here is derived from an EMBL/GenBank/DDBJ whole genome shotgun (WGS) entry which is preliminary data.</text>
</comment>
<keyword evidence="1" id="KW-0732">Signal</keyword>
<reference evidence="5" key="1">
    <citation type="submission" date="2021-09" db="EMBL/GenBank/DDBJ databases">
        <authorList>
            <consortium name="AG Swart"/>
            <person name="Singh M."/>
            <person name="Singh A."/>
            <person name="Seah K."/>
            <person name="Emmerich C."/>
        </authorList>
    </citation>
    <scope>NUCLEOTIDE SEQUENCE</scope>
    <source>
        <strain evidence="5">ATCC30299</strain>
    </source>
</reference>
<evidence type="ECO:0000313" key="5">
    <source>
        <dbReference type="EMBL" id="CAG9323274.1"/>
    </source>
</evidence>
<feature type="transmembrane region" description="Helical" evidence="4">
    <location>
        <begin position="1385"/>
        <end position="1407"/>
    </location>
</feature>
<keyword evidence="2" id="KW-0677">Repeat</keyword>
<dbReference type="InterPro" id="IPR006212">
    <property type="entry name" value="Furin_repeat"/>
</dbReference>
<feature type="transmembrane region" description="Helical" evidence="4">
    <location>
        <begin position="1159"/>
        <end position="1180"/>
    </location>
</feature>
<organism evidence="5 6">
    <name type="scientific">Blepharisma stoltei</name>
    <dbReference type="NCBI Taxonomy" id="1481888"/>
    <lineage>
        <taxon>Eukaryota</taxon>
        <taxon>Sar</taxon>
        <taxon>Alveolata</taxon>
        <taxon>Ciliophora</taxon>
        <taxon>Postciliodesmatophora</taxon>
        <taxon>Heterotrichea</taxon>
        <taxon>Heterotrichida</taxon>
        <taxon>Blepharismidae</taxon>
        <taxon>Blepharisma</taxon>
    </lineage>
</organism>
<evidence type="ECO:0008006" key="7">
    <source>
        <dbReference type="Google" id="ProtNLM"/>
    </source>
</evidence>
<feature type="transmembrane region" description="Helical" evidence="4">
    <location>
        <begin position="1241"/>
        <end position="1259"/>
    </location>
</feature>
<evidence type="ECO:0000256" key="1">
    <source>
        <dbReference type="ARBA" id="ARBA00022729"/>
    </source>
</evidence>
<protein>
    <recommendedName>
        <fullName evidence="7">GPS domain-containing protein</fullName>
    </recommendedName>
</protein>
<keyword evidence="3" id="KW-1015">Disulfide bond</keyword>
<feature type="transmembrane region" description="Helical" evidence="4">
    <location>
        <begin position="1265"/>
        <end position="1288"/>
    </location>
</feature>
<dbReference type="NCBIfam" id="TIGR02232">
    <property type="entry name" value="myxo_disulf_rpt"/>
    <property type="match status" value="1"/>
</dbReference>
<keyword evidence="4" id="KW-0812">Transmembrane</keyword>
<gene>
    <name evidence="5" type="ORF">BSTOLATCC_MIC33174</name>
</gene>
<dbReference type="Pfam" id="PF13948">
    <property type="entry name" value="DUF4215"/>
    <property type="match status" value="1"/>
</dbReference>
<sequence length="1436" mass="160083">MIFLLLFYTVSSQSCPDGTYYDHSLSVCTPCDHTCSTCSKAKTDYSAGCITCKNPTDYFTNGNCYALCEGSTSCYTCYFSCNHCIGPNNNDCVDCFWGFNLYKGMCIYECPTGTYSDSGICKTCDPSCNGCTGGTSDTCISCNSGYYNISNACLAQVCGDGIIEGSEQCDDGNYINGDGCSNCKIDVYVCYPPSILNSYYSDDFNKFYIQFSENVTVSANDCSYFVNKELLGNNPICLFNGAIIEIIFGDSPELTWKDYLQISNGSIYGACHNTTSYSLRATGSDPEFGAMLLGTQMMGKCDPILEVKLSLFSTRNRKIYSVIWSIFQIIPLVSNDEIASYATLSKVLNSNFNGSYSYIPNSNLALGKTYIIKVSVYNFLGQHIDVFSTTETKNISSPVFYDFGFETLFVKPETELTIRADAYACEIASEIVFDWEVTQLSTVNNSQSKISMILSEQYDRILIINKYLMSDGDEMNITVHAWPAHSMKDAGYRIISIKYMASEILARINPRCVSILQNETIELNAWDSMDLGKPEASLNYSWVLKYFGNTIETSASAIFQIDGSKLSTGIHKVYLTVSRGSKSDEDEIDLIVGNNKGDIYIDMGKYLETDEYIKVNSSYFSGIWSSNLVSSSALNYKENRFFRENIEGYGFVNWTTSKIACNEIINFGSTPYSGSFTVEPTIGFPYKTLFTLSANLWENAFNYQFFYIDTTLSGSKNIYVPLTDRIFQNNFATYLPKIPNYITLVLRVYSLSGSYIERIVYVNFNQTGPEITLNSKNEIVEELTALIPINHYEKLLQTSAILSSLLRSPVHHFLPDITSCICGTNGNCVDNKCVCNTGWEGNTCEYEQGEINIDTKIASTLLNNINTAFTYLPRNKNLDLMTSAVLVKILSKTEIITLDTFNQVLNILQSFLIPSSIDTNWNDQSCGKILGDEILEGTIENIFICLSSLAEVGNNSQSSSYISGIKDYIISSLNLLGNIMTYQKTIYENSVSLKTDILSASFAKLENFSGSFIDTNSNSSMSNASASLSINGPKTLFTFIEIKLNIYNWISQTNSSSSLIIINHNTADTCQTQTINAIVNVSIPITNPTKELNYNCVSWSSKDWTPDGSLEGITYSNTSYRSDITNCTFSHLSAYSVSSYIKKVEPIVISSRNRKDYNLPAIILLAAIAALDILWIIWGVKRDNRDAARVSPASEQSFSESSSGPLQTPPKTNIFWLILKNCHYFASIFYRYDPELPRSHRILIVNVRVIGTAGILAYLNFLISGILIVVCLALVACGFSFLLGVFLIRLCKEYSEDNKVEMDSNANFQDAVRRSPVIKLPEIEDAARQQYFHVRNLSTTTAFHDSANISAVSLRERSKRIVGWLIGISICGCSCYSILTANFNWYIPFIAGLCLDFFGLQIASMFFQYLAIKVGKGIDYFASKKMKEIISIEFTI</sequence>
<dbReference type="InterPro" id="IPR009030">
    <property type="entry name" value="Growth_fac_rcpt_cys_sf"/>
</dbReference>
<keyword evidence="6" id="KW-1185">Reference proteome</keyword>
<dbReference type="PANTHER" id="PTHR15332">
    <property type="entry name" value="PROPROTEIN CONVERTASE SUBTILISIN_KEXIN TYPE 5-LIKE"/>
    <property type="match status" value="1"/>
</dbReference>
<dbReference type="Proteomes" id="UP001162131">
    <property type="component" value="Unassembled WGS sequence"/>
</dbReference>
<accession>A0AAU9J4W2</accession>
<dbReference type="PANTHER" id="PTHR15332:SF175">
    <property type="entry name" value="PROPROTEIN CONVERTASE SUBTILISIN_KEXIN TYPE 5-LIKE"/>
    <property type="match status" value="1"/>
</dbReference>
<feature type="transmembrane region" description="Helical" evidence="4">
    <location>
        <begin position="1361"/>
        <end position="1379"/>
    </location>
</feature>
<dbReference type="InterPro" id="IPR011936">
    <property type="entry name" value="Myxo_disulph_rpt"/>
</dbReference>
<dbReference type="Gene3D" id="2.10.220.10">
    <property type="entry name" value="Hormone Receptor, Insulin-like Growth Factor Receptor 1, Chain A, domain 2"/>
    <property type="match status" value="1"/>
</dbReference>
<evidence type="ECO:0000256" key="3">
    <source>
        <dbReference type="ARBA" id="ARBA00023157"/>
    </source>
</evidence>
<dbReference type="EMBL" id="CAJZBQ010000033">
    <property type="protein sequence ID" value="CAG9323274.1"/>
    <property type="molecule type" value="Genomic_DNA"/>
</dbReference>
<evidence type="ECO:0000256" key="4">
    <source>
        <dbReference type="SAM" id="Phobius"/>
    </source>
</evidence>
<proteinExistence type="predicted"/>
<name>A0AAU9J4W2_9CILI</name>
<evidence type="ECO:0000313" key="6">
    <source>
        <dbReference type="Proteomes" id="UP001162131"/>
    </source>
</evidence>
<dbReference type="CDD" id="cd00064">
    <property type="entry name" value="FU"/>
    <property type="match status" value="2"/>
</dbReference>
<dbReference type="SMART" id="SM00261">
    <property type="entry name" value="FU"/>
    <property type="match status" value="3"/>
</dbReference>